<dbReference type="Proteomes" id="UP000654075">
    <property type="component" value="Unassembled WGS sequence"/>
</dbReference>
<sequence length="201" mass="20418">ATVIHGRVDGPVPEKKLLEFERTAGAAQKASEGTGSASAAVASEGSGQKPVKAKPKAAEKTAPVAATALKRPSVAAASAAAAAIRGQLEDDIAPAAAPAAKRPSTSAATKPQRSEFQGPNLSLCMARTWGDGYGSQCLKPPLKVGGLCPSHQKYAEIHDGLPSHGRIDGPIPAKKLLEFQKFAEAHPSSVFAAKTAAVPAS</sequence>
<dbReference type="EMBL" id="CAJNNV010005823">
    <property type="protein sequence ID" value="CAE8592683.1"/>
    <property type="molecule type" value="Genomic_DNA"/>
</dbReference>
<organism evidence="2 3">
    <name type="scientific">Polarella glacialis</name>
    <name type="common">Dinoflagellate</name>
    <dbReference type="NCBI Taxonomy" id="89957"/>
    <lineage>
        <taxon>Eukaryota</taxon>
        <taxon>Sar</taxon>
        <taxon>Alveolata</taxon>
        <taxon>Dinophyceae</taxon>
        <taxon>Suessiales</taxon>
        <taxon>Suessiaceae</taxon>
        <taxon>Polarella</taxon>
    </lineage>
</organism>
<protein>
    <submittedName>
        <fullName evidence="2">Uncharacterized protein</fullName>
    </submittedName>
</protein>
<accession>A0A813E3Y7</accession>
<dbReference type="AlphaFoldDB" id="A0A813E3Y7"/>
<keyword evidence="3" id="KW-1185">Reference proteome</keyword>
<proteinExistence type="predicted"/>
<feature type="region of interest" description="Disordered" evidence="1">
    <location>
        <begin position="94"/>
        <end position="117"/>
    </location>
</feature>
<reference evidence="2" key="1">
    <citation type="submission" date="2021-02" db="EMBL/GenBank/DDBJ databases">
        <authorList>
            <person name="Dougan E. K."/>
            <person name="Rhodes N."/>
            <person name="Thang M."/>
            <person name="Chan C."/>
        </authorList>
    </citation>
    <scope>NUCLEOTIDE SEQUENCE</scope>
</reference>
<gene>
    <name evidence="2" type="ORF">PGLA1383_LOCUS11319</name>
</gene>
<feature type="compositionally biased region" description="Low complexity" evidence="1">
    <location>
        <begin position="94"/>
        <end position="110"/>
    </location>
</feature>
<evidence type="ECO:0000313" key="2">
    <source>
        <dbReference type="EMBL" id="CAE8592683.1"/>
    </source>
</evidence>
<dbReference type="OMA" id="MARVWNG"/>
<feature type="region of interest" description="Disordered" evidence="1">
    <location>
        <begin position="21"/>
        <end position="58"/>
    </location>
</feature>
<feature type="non-terminal residue" evidence="2">
    <location>
        <position position="201"/>
    </location>
</feature>
<dbReference type="OrthoDB" id="433496at2759"/>
<evidence type="ECO:0000313" key="3">
    <source>
        <dbReference type="Proteomes" id="UP000654075"/>
    </source>
</evidence>
<name>A0A813E3Y7_POLGL</name>
<evidence type="ECO:0000256" key="1">
    <source>
        <dbReference type="SAM" id="MobiDB-lite"/>
    </source>
</evidence>
<comment type="caution">
    <text evidence="2">The sequence shown here is derived from an EMBL/GenBank/DDBJ whole genome shotgun (WGS) entry which is preliminary data.</text>
</comment>
<feature type="compositionally biased region" description="Low complexity" evidence="1">
    <location>
        <begin position="30"/>
        <end position="50"/>
    </location>
</feature>
<feature type="non-terminal residue" evidence="2">
    <location>
        <position position="1"/>
    </location>
</feature>